<proteinExistence type="predicted"/>
<dbReference type="EMBL" id="CP134850">
    <property type="protein sequence ID" value="WNL21283.1"/>
    <property type="molecule type" value="Genomic_DNA"/>
</dbReference>
<dbReference type="AlphaFoldDB" id="A0AA96ICB0"/>
<evidence type="ECO:0000313" key="3">
    <source>
        <dbReference type="EMBL" id="WNL19144.1"/>
    </source>
</evidence>
<reference evidence="1" key="2">
    <citation type="submission" date="2023-09" db="EMBL/GenBank/DDBJ databases">
        <title>Characterization of Arcobacter Isolates from Retail Chicken Sold in Supermarkets in Tbilisi, Georgia.</title>
        <authorList>
            <person name="Matthias R."/>
            <person name="Zautner A.E."/>
        </authorList>
    </citation>
    <scope>NUCLEOTIDE SEQUENCE</scope>
    <source>
        <strain evidence="2">LEO 108</strain>
        <strain evidence="1">LEO 109</strain>
    </source>
</reference>
<organism evidence="6">
    <name type="scientific">Arcobacter sp. AZ-2023</name>
    <dbReference type="NCBI Taxonomy" id="3074453"/>
    <lineage>
        <taxon>Bacteria</taxon>
        <taxon>Pseudomonadati</taxon>
        <taxon>Campylobacterota</taxon>
        <taxon>Epsilonproteobacteria</taxon>
        <taxon>Campylobacterales</taxon>
        <taxon>Arcobacteraceae</taxon>
        <taxon>Arcobacter</taxon>
    </lineage>
</organism>
<evidence type="ECO:0000313" key="5">
    <source>
        <dbReference type="EMBL" id="WNL22557.1"/>
    </source>
</evidence>
<dbReference type="EMBL" id="CP134849">
    <property type="protein sequence ID" value="WNL19144.1"/>
    <property type="molecule type" value="Genomic_DNA"/>
</dbReference>
<evidence type="ECO:0000313" key="1">
    <source>
        <dbReference type="EMBL" id="WNL11532.1"/>
    </source>
</evidence>
<dbReference type="EMBL" id="CP134844">
    <property type="protein sequence ID" value="WNL11532.1"/>
    <property type="molecule type" value="Genomic_DNA"/>
</dbReference>
<evidence type="ECO:0000313" key="4">
    <source>
        <dbReference type="EMBL" id="WNL21283.1"/>
    </source>
</evidence>
<reference evidence="6" key="1">
    <citation type="submission" date="2023-09" db="EMBL/GenBank/DDBJ databases">
        <title>Arcobacter tbilisiensis sp. nov. isolated from chicken meat in Tbilisi, Georgia.</title>
        <authorList>
            <person name="Matthias R."/>
            <person name="Zautner A.E."/>
        </authorList>
    </citation>
    <scope>NUCLEOTIDE SEQUENCE</scope>
    <source>
        <strain evidence="6">LEO 70</strain>
        <strain evidence="5">LEO 74</strain>
        <strain evidence="4">LEO 79</strain>
        <strain evidence="3">LEO 99</strain>
    </source>
</reference>
<evidence type="ECO:0000313" key="2">
    <source>
        <dbReference type="EMBL" id="WNL14973.1"/>
    </source>
</evidence>
<accession>A0AA96ICB0</accession>
<dbReference type="EMBL" id="CP134852">
    <property type="protein sequence ID" value="WNL26553.1"/>
    <property type="molecule type" value="Genomic_DNA"/>
</dbReference>
<protein>
    <submittedName>
        <fullName evidence="6">Uncharacterized protein</fullName>
    </submittedName>
</protein>
<evidence type="ECO:0000313" key="6">
    <source>
        <dbReference type="EMBL" id="WNL26553.1"/>
    </source>
</evidence>
<dbReference type="EMBL" id="CP134845">
    <property type="protein sequence ID" value="WNL14973.1"/>
    <property type="molecule type" value="Genomic_DNA"/>
</dbReference>
<sequence length="59" mass="6864">MNSYTPPYKISSKIHQGESTPFIEFMLEMILKSIETTLKSDQKSNYKSDQKSAYLEVKE</sequence>
<name>A0AA96ICB0_9BACT</name>
<gene>
    <name evidence="2" type="ORF">RJG51_01980</name>
    <name evidence="1" type="ORF">RJG52_06235</name>
    <name evidence="3" type="ORF">RJG53_00075</name>
    <name evidence="5" type="ORF">RJG55_06240</name>
    <name evidence="4" type="ORF">RJG56_11135</name>
    <name evidence="6" type="ORF">RJG57_05130</name>
</gene>
<dbReference type="EMBL" id="CP134851">
    <property type="protein sequence ID" value="WNL22557.1"/>
    <property type="molecule type" value="Genomic_DNA"/>
</dbReference>